<dbReference type="PANTHER" id="PTHR43798">
    <property type="entry name" value="MONOACYLGLYCEROL LIPASE"/>
    <property type="match status" value="1"/>
</dbReference>
<dbReference type="Proteomes" id="UP000622890">
    <property type="component" value="Unassembled WGS sequence"/>
</dbReference>
<keyword evidence="2" id="KW-0378">Hydrolase</keyword>
<dbReference type="PANTHER" id="PTHR43798:SF33">
    <property type="entry name" value="HYDROLASE, PUTATIVE (AFU_ORTHOLOGUE AFUA_2G14860)-RELATED"/>
    <property type="match status" value="1"/>
</dbReference>
<name>A0A934W6K3_9BURK</name>
<dbReference type="InterPro" id="IPR050266">
    <property type="entry name" value="AB_hydrolase_sf"/>
</dbReference>
<dbReference type="PRINTS" id="PR00412">
    <property type="entry name" value="EPOXHYDRLASE"/>
</dbReference>
<feature type="domain" description="AB hydrolase-1" evidence="1">
    <location>
        <begin position="65"/>
        <end position="307"/>
    </location>
</feature>
<dbReference type="Pfam" id="PF00561">
    <property type="entry name" value="Abhydrolase_1"/>
    <property type="match status" value="1"/>
</dbReference>
<dbReference type="GO" id="GO:0016787">
    <property type="term" value="F:hydrolase activity"/>
    <property type="evidence" value="ECO:0007669"/>
    <property type="project" value="UniProtKB-KW"/>
</dbReference>
<evidence type="ECO:0000259" key="1">
    <source>
        <dbReference type="Pfam" id="PF00561"/>
    </source>
</evidence>
<sequence>MANLKHSRAARNAAIGFLATGAALGASALYTRWRTRQAERQHPPHGQFIEVDRVRLHYIDRGEGPPVVLLHGNGSMIEDFESSGLIDALAKTNRVIAFDRPGYGYSDRPDYRNYDPRAQAALLRQALLRLRISRPVIVGHSWGTMVAMWMGLMNPADVRGLVLMSGYYYPSLRLDVPFASIPAVPGIGTLMRYSLSPVLTRLMWRPILRRLFGPPATPQRFEREYPTWMALRPTQLEASGSESMMMIGAARELTQQYARLKVPVTLLAGEADRLVTTQSQTERLHGLLRTSTLQVVPGAGHMLHHEALNEVVVAIRTALSVEDQPLVYGSANTTGQPITGVPHGQQTG</sequence>
<dbReference type="GO" id="GO:0016020">
    <property type="term" value="C:membrane"/>
    <property type="evidence" value="ECO:0007669"/>
    <property type="project" value="TreeGrafter"/>
</dbReference>
<organism evidence="2 3">
    <name type="scientific">Noviherbaspirillum pedocola</name>
    <dbReference type="NCBI Taxonomy" id="2801341"/>
    <lineage>
        <taxon>Bacteria</taxon>
        <taxon>Pseudomonadati</taxon>
        <taxon>Pseudomonadota</taxon>
        <taxon>Betaproteobacteria</taxon>
        <taxon>Burkholderiales</taxon>
        <taxon>Oxalobacteraceae</taxon>
        <taxon>Noviherbaspirillum</taxon>
    </lineage>
</organism>
<dbReference type="InterPro" id="IPR000639">
    <property type="entry name" value="Epox_hydrolase-like"/>
</dbReference>
<dbReference type="SUPFAM" id="SSF53474">
    <property type="entry name" value="alpha/beta-Hydrolases"/>
    <property type="match status" value="1"/>
</dbReference>
<evidence type="ECO:0000313" key="3">
    <source>
        <dbReference type="Proteomes" id="UP000622890"/>
    </source>
</evidence>
<dbReference type="InterPro" id="IPR000073">
    <property type="entry name" value="AB_hydrolase_1"/>
</dbReference>
<proteinExistence type="predicted"/>
<gene>
    <name evidence="2" type="ORF">JJB74_07650</name>
</gene>
<dbReference type="Gene3D" id="3.40.50.1820">
    <property type="entry name" value="alpha/beta hydrolase"/>
    <property type="match status" value="1"/>
</dbReference>
<protein>
    <submittedName>
        <fullName evidence="2">Alpha/beta hydrolase</fullName>
    </submittedName>
</protein>
<comment type="caution">
    <text evidence="2">The sequence shown here is derived from an EMBL/GenBank/DDBJ whole genome shotgun (WGS) entry which is preliminary data.</text>
</comment>
<dbReference type="AlphaFoldDB" id="A0A934W6K3"/>
<dbReference type="EMBL" id="JAEPBG010000002">
    <property type="protein sequence ID" value="MBK4734473.1"/>
    <property type="molecule type" value="Genomic_DNA"/>
</dbReference>
<dbReference type="RefSeq" id="WP_200591217.1">
    <property type="nucleotide sequence ID" value="NZ_JAEPBG010000002.1"/>
</dbReference>
<reference evidence="2" key="1">
    <citation type="submission" date="2021-01" db="EMBL/GenBank/DDBJ databases">
        <title>Genome sequence of strain Noviherbaspirillum sp. DKR-6.</title>
        <authorList>
            <person name="Chaudhary D.K."/>
        </authorList>
    </citation>
    <scope>NUCLEOTIDE SEQUENCE</scope>
    <source>
        <strain evidence="2">DKR-6</strain>
    </source>
</reference>
<evidence type="ECO:0000313" key="2">
    <source>
        <dbReference type="EMBL" id="MBK4734473.1"/>
    </source>
</evidence>
<dbReference type="InterPro" id="IPR029058">
    <property type="entry name" value="AB_hydrolase_fold"/>
</dbReference>
<keyword evidence="3" id="KW-1185">Reference proteome</keyword>
<dbReference type="PRINTS" id="PR00111">
    <property type="entry name" value="ABHYDROLASE"/>
</dbReference>
<accession>A0A934W6K3</accession>